<dbReference type="InterPro" id="IPR012337">
    <property type="entry name" value="RNaseH-like_sf"/>
</dbReference>
<dbReference type="Pfam" id="PF07727">
    <property type="entry name" value="RVT_2"/>
    <property type="match status" value="1"/>
</dbReference>
<dbReference type="Pfam" id="PF13976">
    <property type="entry name" value="gag_pre-integrs"/>
    <property type="match status" value="1"/>
</dbReference>
<protein>
    <submittedName>
        <fullName evidence="7">Zinc finger, CCHC-type containing protein</fullName>
    </submittedName>
</protein>
<dbReference type="SUPFAM" id="SSF56672">
    <property type="entry name" value="DNA/RNA polymerases"/>
    <property type="match status" value="1"/>
</dbReference>
<evidence type="ECO:0000256" key="3">
    <source>
        <dbReference type="ARBA" id="ARBA00022750"/>
    </source>
</evidence>
<dbReference type="Proteomes" id="UP001151760">
    <property type="component" value="Unassembled WGS sequence"/>
</dbReference>
<evidence type="ECO:0000256" key="4">
    <source>
        <dbReference type="ARBA" id="ARBA00022801"/>
    </source>
</evidence>
<dbReference type="Pfam" id="PF22936">
    <property type="entry name" value="Pol_BBD"/>
    <property type="match status" value="1"/>
</dbReference>
<dbReference type="Gene3D" id="3.30.420.10">
    <property type="entry name" value="Ribonuclease H-like superfamily/Ribonuclease H"/>
    <property type="match status" value="1"/>
</dbReference>
<keyword evidence="3" id="KW-0064">Aspartyl protease</keyword>
<keyword evidence="1" id="KW-0645">Protease</keyword>
<keyword evidence="2" id="KW-0479">Metal-binding</keyword>
<comment type="caution">
    <text evidence="7">The sequence shown here is derived from an EMBL/GenBank/DDBJ whole genome shotgun (WGS) entry which is preliminary data.</text>
</comment>
<feature type="region of interest" description="Disordered" evidence="5">
    <location>
        <begin position="505"/>
        <end position="525"/>
    </location>
</feature>
<name>A0ABQ5DI05_9ASTR</name>
<dbReference type="InterPro" id="IPR043502">
    <property type="entry name" value="DNA/RNA_pol_sf"/>
</dbReference>
<dbReference type="InterPro" id="IPR001584">
    <property type="entry name" value="Integrase_cat-core"/>
</dbReference>
<keyword evidence="4" id="KW-0378">Hydrolase</keyword>
<dbReference type="InterPro" id="IPR054722">
    <property type="entry name" value="PolX-like_BBD"/>
</dbReference>
<evidence type="ECO:0000313" key="8">
    <source>
        <dbReference type="Proteomes" id="UP001151760"/>
    </source>
</evidence>
<evidence type="ECO:0000256" key="2">
    <source>
        <dbReference type="ARBA" id="ARBA00022723"/>
    </source>
</evidence>
<sequence length="817" mass="93645">MNVSMRIGFGSTIKLVSFDESQVVKNSDHGTRSQSENKVGSPHGFIIHWIVISKNIKKVTKVIDVENWQIDNSQVLKWIVSLIVWNSSVSSTKSTIQKCLQVNLQDDDVAWWVNSGSTVHVCKDRCWFKTYESLNDGSILHMENKSTTLVHGRGCVDLRLNIISDNVGPAFMSTLKQNDSILWHARLGHVHYKRMQDVSKDGLILAFDMHIEKLEVRAHNLDDDVAWWVNSGSTVHVCKDRYLRLNIIFDNVGSAFMSTSKLNDSILWHVRMGHCKTCMLTKITKKPFQNVKRKIEVLELIHSDLCDLHATPSLGNKKYFVTFIDDVYRFCYVYLLHSKDEALDKFKVFKTEVELQQRSLIKRFRTDRGGEYMDTLYFQSVGIIHETTVAYTPQQNGKSKRKNRVLKEMVNSMFSYSGLSQGFWGEVMLTVCYLLNRVSNKRNMITSYELWTKKKPNLSYLRVWGCRAVVRLPDPKLKNLVAINSIIESRDAIFDEHRFSSVPIPSQRSLEKGTEDSGGSVFPKKTTDGVVDGTVEKFKARLVIQGFKQKSGIDYFDTYALVMDVKTTFLNGELEEEVYMNQPLGFIMPGNENKVYKLIKSLYGLTQAPKFSIKDMREADVILSIRIKHESNRITISQSHYIEKVLKKFNYLDYTLVSTPMDTCEKLMPNNGLVVSQFEYSRVIGCLMYAMTCTRPDIAFIMGKLSRYTSNPGTQNWQAIQRVLKYLKKIMDYRLIYTGYLSMLEGYTVASWISNTEDNSSTSGWVFLLAAGKEAEWLKNMLLEIPLWVKPIAPISIRCDSAATLAKAYSQMYNGKC</sequence>
<dbReference type="PANTHER" id="PTHR42648">
    <property type="entry name" value="TRANSPOSASE, PUTATIVE-RELATED"/>
    <property type="match status" value="1"/>
</dbReference>
<dbReference type="EMBL" id="BQNB010015338">
    <property type="protein sequence ID" value="GJT38856.1"/>
    <property type="molecule type" value="Genomic_DNA"/>
</dbReference>
<dbReference type="InterPro" id="IPR013103">
    <property type="entry name" value="RVT_2"/>
</dbReference>
<gene>
    <name evidence="7" type="ORF">Tco_0938721</name>
</gene>
<evidence type="ECO:0000256" key="1">
    <source>
        <dbReference type="ARBA" id="ARBA00022670"/>
    </source>
</evidence>
<accession>A0ABQ5DI05</accession>
<dbReference type="InterPro" id="IPR039537">
    <property type="entry name" value="Retrotran_Ty1/copia-like"/>
</dbReference>
<organism evidence="7 8">
    <name type="scientific">Tanacetum coccineum</name>
    <dbReference type="NCBI Taxonomy" id="301880"/>
    <lineage>
        <taxon>Eukaryota</taxon>
        <taxon>Viridiplantae</taxon>
        <taxon>Streptophyta</taxon>
        <taxon>Embryophyta</taxon>
        <taxon>Tracheophyta</taxon>
        <taxon>Spermatophyta</taxon>
        <taxon>Magnoliopsida</taxon>
        <taxon>eudicotyledons</taxon>
        <taxon>Gunneridae</taxon>
        <taxon>Pentapetalae</taxon>
        <taxon>asterids</taxon>
        <taxon>campanulids</taxon>
        <taxon>Asterales</taxon>
        <taxon>Asteraceae</taxon>
        <taxon>Asteroideae</taxon>
        <taxon>Anthemideae</taxon>
        <taxon>Anthemidinae</taxon>
        <taxon>Tanacetum</taxon>
    </lineage>
</organism>
<dbReference type="InterPro" id="IPR025724">
    <property type="entry name" value="GAG-pre-integrase_dom"/>
</dbReference>
<proteinExistence type="predicted"/>
<dbReference type="InterPro" id="IPR036397">
    <property type="entry name" value="RNaseH_sf"/>
</dbReference>
<reference evidence="7" key="2">
    <citation type="submission" date="2022-01" db="EMBL/GenBank/DDBJ databases">
        <authorList>
            <person name="Yamashiro T."/>
            <person name="Shiraishi A."/>
            <person name="Satake H."/>
            <person name="Nakayama K."/>
        </authorList>
    </citation>
    <scope>NUCLEOTIDE SEQUENCE</scope>
</reference>
<evidence type="ECO:0000256" key="5">
    <source>
        <dbReference type="SAM" id="MobiDB-lite"/>
    </source>
</evidence>
<keyword evidence="8" id="KW-1185">Reference proteome</keyword>
<dbReference type="PROSITE" id="PS50994">
    <property type="entry name" value="INTEGRASE"/>
    <property type="match status" value="1"/>
</dbReference>
<dbReference type="SUPFAM" id="SSF53098">
    <property type="entry name" value="Ribonuclease H-like"/>
    <property type="match status" value="1"/>
</dbReference>
<evidence type="ECO:0000259" key="6">
    <source>
        <dbReference type="PROSITE" id="PS50994"/>
    </source>
</evidence>
<dbReference type="PANTHER" id="PTHR42648:SF30">
    <property type="entry name" value="RIBONUCLEASE H-LIKE DOMAIN, GAG-PRE-INTEGRASE DOMAIN PROTEIN-RELATED"/>
    <property type="match status" value="1"/>
</dbReference>
<feature type="domain" description="Integrase catalytic" evidence="6">
    <location>
        <begin position="283"/>
        <end position="455"/>
    </location>
</feature>
<evidence type="ECO:0000313" key="7">
    <source>
        <dbReference type="EMBL" id="GJT38856.1"/>
    </source>
</evidence>
<reference evidence="7" key="1">
    <citation type="journal article" date="2022" name="Int. J. Mol. Sci.">
        <title>Draft Genome of Tanacetum Coccineum: Genomic Comparison of Closely Related Tanacetum-Family Plants.</title>
        <authorList>
            <person name="Yamashiro T."/>
            <person name="Shiraishi A."/>
            <person name="Nakayama K."/>
            <person name="Satake H."/>
        </authorList>
    </citation>
    <scope>NUCLEOTIDE SEQUENCE</scope>
</reference>